<dbReference type="GO" id="GO:0006310">
    <property type="term" value="P:DNA recombination"/>
    <property type="evidence" value="ECO:0007669"/>
    <property type="project" value="UniProtKB-KW"/>
</dbReference>
<evidence type="ECO:0000256" key="4">
    <source>
        <dbReference type="ARBA" id="ARBA00022553"/>
    </source>
</evidence>
<evidence type="ECO:0000256" key="12">
    <source>
        <dbReference type="ARBA" id="ARBA00071509"/>
    </source>
</evidence>
<dbReference type="PRINTS" id="PR00869">
    <property type="entry name" value="DNAPOLX"/>
</dbReference>
<dbReference type="Pfam" id="PF14716">
    <property type="entry name" value="HHH_8"/>
    <property type="match status" value="1"/>
</dbReference>
<name>A0A8C5M314_9ANUR</name>
<dbReference type="InterPro" id="IPR029398">
    <property type="entry name" value="PolB_thumb"/>
</dbReference>
<dbReference type="PANTHER" id="PTHR11276:SF24">
    <property type="entry name" value="DNA-DIRECTED DNA_RNA POLYMERASE MU"/>
    <property type="match status" value="1"/>
</dbReference>
<dbReference type="OrthoDB" id="205514at2759"/>
<dbReference type="GO" id="GO:0005634">
    <property type="term" value="C:nucleus"/>
    <property type="evidence" value="ECO:0007669"/>
    <property type="project" value="UniProtKB-SubCell"/>
</dbReference>
<evidence type="ECO:0000256" key="11">
    <source>
        <dbReference type="ARBA" id="ARBA00054461"/>
    </source>
</evidence>
<dbReference type="Gene3D" id="3.30.460.10">
    <property type="entry name" value="Beta Polymerase, domain 2"/>
    <property type="match status" value="1"/>
</dbReference>
<comment type="catalytic activity">
    <reaction evidence="13">
        <text>DNA(n) + a 2'-deoxyribonucleoside 5'-triphosphate = DNA(n+1) + diphosphate</text>
        <dbReference type="Rhea" id="RHEA:22508"/>
        <dbReference type="Rhea" id="RHEA-COMP:17339"/>
        <dbReference type="Rhea" id="RHEA-COMP:17340"/>
        <dbReference type="ChEBI" id="CHEBI:33019"/>
        <dbReference type="ChEBI" id="CHEBI:61560"/>
        <dbReference type="ChEBI" id="CHEBI:173112"/>
        <dbReference type="EC" id="2.7.7.7"/>
    </reaction>
</comment>
<accession>A0A8C5M314</accession>
<dbReference type="Pfam" id="PF14791">
    <property type="entry name" value="DNA_pol_B_thumb"/>
    <property type="match status" value="1"/>
</dbReference>
<evidence type="ECO:0000259" key="15">
    <source>
        <dbReference type="PROSITE" id="PS50172"/>
    </source>
</evidence>
<keyword evidence="5 13" id="KW-0808">Transferase</keyword>
<dbReference type="FunFam" id="1.10.150.110:FF:000003">
    <property type="entry name" value="DNA polymerase mu"/>
    <property type="match status" value="1"/>
</dbReference>
<evidence type="ECO:0000256" key="5">
    <source>
        <dbReference type="ARBA" id="ARBA00022679"/>
    </source>
</evidence>
<dbReference type="Pfam" id="PF10391">
    <property type="entry name" value="DNA_pol_lambd_f"/>
    <property type="match status" value="1"/>
</dbReference>
<evidence type="ECO:0000256" key="2">
    <source>
        <dbReference type="ARBA" id="ARBA00004123"/>
    </source>
</evidence>
<reference evidence="16" key="2">
    <citation type="submission" date="2025-09" db="UniProtKB">
        <authorList>
            <consortium name="Ensembl"/>
        </authorList>
    </citation>
    <scope>IDENTIFICATION</scope>
</reference>
<feature type="domain" description="BRCT" evidence="15">
    <location>
        <begin position="21"/>
        <end position="121"/>
    </location>
</feature>
<sequence length="510" mass="57713">MSCVPIKKRKKEAAVPSNLPASECLFPDVRLFLVERRMGSARRNFLTSLAQRKGFCVMSLYSDVVTHVVAEQNSHSDVLAWIEKHEGQCVPSVNVPHLLDVSWFTESMSSGRPVNVEPRHNLKVVLSAATEVRCSQMPTYACHRRTPLNHHNQTITNALEILARSAFFQESDVRYLGFTRAASTLKALPYKLQSVNQAKDLPWCGGHCMIVIQEILEHGMCREVEVIKNNEHYQTMELLTGIYGVGVRTAQRWFKEGIRNLSDLKTMECKLTAEQVSGLRHCKDLQQQVTLEEAERVGQLVKDTLQRFVPDVHITMTGGFRRGKEVGHDVDFLITHPNENALSGLLEDAVGWLETQGLLLYHHLKKRKPALRSASSSMDSHETCYAIVALPSSSSPWNTDIEVKKCNSEDAERIAHPESPNSLNSRTWKAVRVDLVVTPQAEHAYALLGWTGSKHFERELRRYSLREKKLSLNSHGLYDLEKSCFLPAQTEEEIFLHLGLQYLPPSDRNA</sequence>
<dbReference type="AlphaFoldDB" id="A0A8C5M314"/>
<dbReference type="InterPro" id="IPR036420">
    <property type="entry name" value="BRCT_dom_sf"/>
</dbReference>
<dbReference type="InterPro" id="IPR010996">
    <property type="entry name" value="HHH_MUS81"/>
</dbReference>
<comment type="function">
    <text evidence="11">Gap-filling polymerase involved in repair of DNA double-strand breaks by non-homologous end joining (NHEJ). Participates in immunoglobulin (Ig) light chain gene rearrangement in V(D)J recombination.</text>
</comment>
<dbReference type="InterPro" id="IPR037160">
    <property type="entry name" value="DNA_Pol_thumb_sf"/>
</dbReference>
<dbReference type="SUPFAM" id="SSF81585">
    <property type="entry name" value="PsbU/PolX domain-like"/>
    <property type="match status" value="1"/>
</dbReference>
<dbReference type="InterPro" id="IPR043519">
    <property type="entry name" value="NT_sf"/>
</dbReference>
<dbReference type="InterPro" id="IPR028207">
    <property type="entry name" value="DNA_pol_B_palm_palm"/>
</dbReference>
<protein>
    <recommendedName>
        <fullName evidence="12 13">DNA-directed DNA/RNA polymerase mu</fullName>
        <ecNumber evidence="13">2.7.7.7</ecNumber>
    </recommendedName>
</protein>
<dbReference type="Gene3D" id="3.40.50.10190">
    <property type="entry name" value="BRCT domain"/>
    <property type="match status" value="1"/>
</dbReference>
<dbReference type="Ensembl" id="ENSLLET00000007397.1">
    <property type="protein sequence ID" value="ENSLLEP00000007106.1"/>
    <property type="gene ID" value="ENSLLEG00000004486.1"/>
</dbReference>
<organism evidence="16 17">
    <name type="scientific">Leptobrachium leishanense</name>
    <name type="common">Leishan spiny toad</name>
    <dbReference type="NCBI Taxonomy" id="445787"/>
    <lineage>
        <taxon>Eukaryota</taxon>
        <taxon>Metazoa</taxon>
        <taxon>Chordata</taxon>
        <taxon>Craniata</taxon>
        <taxon>Vertebrata</taxon>
        <taxon>Euteleostomi</taxon>
        <taxon>Amphibia</taxon>
        <taxon>Batrachia</taxon>
        <taxon>Anura</taxon>
        <taxon>Pelobatoidea</taxon>
        <taxon>Megophryidae</taxon>
        <taxon>Leptobrachium</taxon>
    </lineage>
</organism>
<keyword evidence="9" id="KW-0233">DNA recombination</keyword>
<dbReference type="GO" id="GO:0046872">
    <property type="term" value="F:metal ion binding"/>
    <property type="evidence" value="ECO:0007669"/>
    <property type="project" value="UniProtKB-UniRule"/>
</dbReference>
<reference evidence="16" key="1">
    <citation type="submission" date="2025-08" db="UniProtKB">
        <authorList>
            <consortium name="Ensembl"/>
        </authorList>
    </citation>
    <scope>IDENTIFICATION</scope>
</reference>
<dbReference type="Gene3D" id="3.30.210.10">
    <property type="entry name" value="DNA polymerase, thumb domain"/>
    <property type="match status" value="1"/>
</dbReference>
<comment type="cofactor">
    <cofactor evidence="1 13 14">
        <name>Mg(2+)</name>
        <dbReference type="ChEBI" id="CHEBI:18420"/>
    </cofactor>
</comment>
<dbReference type="PROSITE" id="PS50172">
    <property type="entry name" value="BRCT"/>
    <property type="match status" value="1"/>
</dbReference>
<dbReference type="InterPro" id="IPR001726">
    <property type="entry name" value="TdT/Mu"/>
</dbReference>
<evidence type="ECO:0000313" key="16">
    <source>
        <dbReference type="Ensembl" id="ENSLLEP00000007106.1"/>
    </source>
</evidence>
<dbReference type="FunFam" id="3.30.210.10:FF:000004">
    <property type="entry name" value="DNA-directed DNA/RNA polymerase mu"/>
    <property type="match status" value="1"/>
</dbReference>
<dbReference type="EC" id="2.7.7.7" evidence="13"/>
<evidence type="ECO:0000256" key="8">
    <source>
        <dbReference type="ARBA" id="ARBA00022842"/>
    </source>
</evidence>
<dbReference type="PANTHER" id="PTHR11276">
    <property type="entry name" value="DNA POLYMERASE TYPE-X FAMILY MEMBER"/>
    <property type="match status" value="1"/>
</dbReference>
<dbReference type="SUPFAM" id="SSF81301">
    <property type="entry name" value="Nucleotidyltransferase"/>
    <property type="match status" value="1"/>
</dbReference>
<comment type="similarity">
    <text evidence="3 13">Belongs to the DNA polymerase type-X family.</text>
</comment>
<dbReference type="GO" id="GO:0003887">
    <property type="term" value="F:DNA-directed DNA polymerase activity"/>
    <property type="evidence" value="ECO:0007669"/>
    <property type="project" value="UniProtKB-UniRule"/>
</dbReference>
<dbReference type="Gene3D" id="1.10.150.20">
    <property type="entry name" value="5' to 3' exonuclease, C-terminal subdomain"/>
    <property type="match status" value="1"/>
</dbReference>
<evidence type="ECO:0000256" key="14">
    <source>
        <dbReference type="PIRSR" id="PIRSR000817-1"/>
    </source>
</evidence>
<evidence type="ECO:0000256" key="13">
    <source>
        <dbReference type="PIRNR" id="PIRNR000817"/>
    </source>
</evidence>
<dbReference type="InterPro" id="IPR018944">
    <property type="entry name" value="DNA_pol_lambd_fingers_domain"/>
</dbReference>
<evidence type="ECO:0000256" key="6">
    <source>
        <dbReference type="ARBA" id="ARBA00022695"/>
    </source>
</evidence>
<dbReference type="PRINTS" id="PR00871">
    <property type="entry name" value="DNAPOLXTDT"/>
</dbReference>
<feature type="binding site" evidence="14">
    <location>
        <position position="331"/>
    </location>
    <ligand>
        <name>Mg(2+)</name>
        <dbReference type="ChEBI" id="CHEBI:18420"/>
    </ligand>
</feature>
<dbReference type="PIRSF" id="PIRSF501176">
    <property type="entry name" value="DNApol_mu"/>
    <property type="match status" value="1"/>
</dbReference>
<dbReference type="InterPro" id="IPR001357">
    <property type="entry name" value="BRCT_dom"/>
</dbReference>
<dbReference type="FunFam" id="3.40.50.10190:FF:000035">
    <property type="entry name" value="DNA-directed DNA/RNA polymerase mu"/>
    <property type="match status" value="1"/>
</dbReference>
<evidence type="ECO:0000256" key="1">
    <source>
        <dbReference type="ARBA" id="ARBA00001946"/>
    </source>
</evidence>
<keyword evidence="8 13" id="KW-0460">Magnesium</keyword>
<dbReference type="InterPro" id="IPR022312">
    <property type="entry name" value="DNA_pol_X"/>
</dbReference>
<dbReference type="PROSITE" id="PS00522">
    <property type="entry name" value="DNA_POLYMERASE_X"/>
    <property type="match status" value="1"/>
</dbReference>
<dbReference type="InterPro" id="IPR002054">
    <property type="entry name" value="DNA-dir_DNA_pol_X"/>
</dbReference>
<evidence type="ECO:0000256" key="9">
    <source>
        <dbReference type="ARBA" id="ARBA00023172"/>
    </source>
</evidence>
<feature type="binding site" evidence="14">
    <location>
        <position position="434"/>
    </location>
    <ligand>
        <name>Mg(2+)</name>
        <dbReference type="ChEBI" id="CHEBI:18420"/>
    </ligand>
</feature>
<dbReference type="SMART" id="SM00483">
    <property type="entry name" value="POLXc"/>
    <property type="match status" value="1"/>
</dbReference>
<dbReference type="InterPro" id="IPR027421">
    <property type="entry name" value="DNA_pol_lamdba_lyase_dom_sf"/>
</dbReference>
<comment type="subcellular location">
    <subcellularLocation>
        <location evidence="2 13">Nucleus</location>
    </subcellularLocation>
</comment>
<keyword evidence="7 13" id="KW-0479">Metal-binding</keyword>
<dbReference type="InterPro" id="IPR019843">
    <property type="entry name" value="DNA_pol-X_BS"/>
</dbReference>
<dbReference type="GO" id="GO:0003677">
    <property type="term" value="F:DNA binding"/>
    <property type="evidence" value="ECO:0007669"/>
    <property type="project" value="UniProtKB-UniRule"/>
</dbReference>
<feature type="binding site" evidence="14">
    <location>
        <position position="329"/>
    </location>
    <ligand>
        <name>Mg(2+)</name>
        <dbReference type="ChEBI" id="CHEBI:18420"/>
    </ligand>
</feature>
<dbReference type="Pfam" id="PF14792">
    <property type="entry name" value="DNA_pol_B_palm"/>
    <property type="match status" value="1"/>
</dbReference>
<dbReference type="Proteomes" id="UP000694569">
    <property type="component" value="Unplaced"/>
</dbReference>
<dbReference type="SUPFAM" id="SSF52113">
    <property type="entry name" value="BRCT domain"/>
    <property type="match status" value="1"/>
</dbReference>
<proteinExistence type="inferred from homology"/>
<dbReference type="GeneTree" id="ENSGT00940000158490"/>
<dbReference type="InterPro" id="IPR027249">
    <property type="entry name" value="DNA/RNApol_mu"/>
</dbReference>
<evidence type="ECO:0000256" key="7">
    <source>
        <dbReference type="ARBA" id="ARBA00022723"/>
    </source>
</evidence>
<keyword evidence="4" id="KW-0597">Phosphoprotein</keyword>
<evidence type="ECO:0000256" key="3">
    <source>
        <dbReference type="ARBA" id="ARBA00008323"/>
    </source>
</evidence>
<keyword evidence="17" id="KW-1185">Reference proteome</keyword>
<dbReference type="Gene3D" id="1.10.150.110">
    <property type="entry name" value="DNA polymerase beta, N-terminal domain-like"/>
    <property type="match status" value="1"/>
</dbReference>
<evidence type="ECO:0000313" key="17">
    <source>
        <dbReference type="Proteomes" id="UP000694569"/>
    </source>
</evidence>
<dbReference type="PIRSF" id="PIRSF000817">
    <property type="entry name" value="DNA_NT"/>
    <property type="match status" value="1"/>
</dbReference>
<dbReference type="FunFam" id="1.10.150.20:FF:000010">
    <property type="entry name" value="DNA polymerase lambda"/>
    <property type="match status" value="1"/>
</dbReference>
<dbReference type="CDD" id="cd00141">
    <property type="entry name" value="NT_POLXc"/>
    <property type="match status" value="1"/>
</dbReference>
<keyword evidence="10 13" id="KW-0539">Nucleus</keyword>
<dbReference type="GO" id="GO:0006303">
    <property type="term" value="P:double-strand break repair via nonhomologous end joining"/>
    <property type="evidence" value="ECO:0007669"/>
    <property type="project" value="TreeGrafter"/>
</dbReference>
<keyword evidence="6 13" id="KW-0548">Nucleotidyltransferase</keyword>
<dbReference type="SUPFAM" id="SSF47802">
    <property type="entry name" value="DNA polymerase beta, N-terminal domain-like"/>
    <property type="match status" value="1"/>
</dbReference>
<evidence type="ECO:0000256" key="10">
    <source>
        <dbReference type="ARBA" id="ARBA00023242"/>
    </source>
</evidence>